<organism evidence="2 3">
    <name type="scientific">Enterococcus asini ATCC 700915</name>
    <dbReference type="NCBI Taxonomy" id="1158606"/>
    <lineage>
        <taxon>Bacteria</taxon>
        <taxon>Bacillati</taxon>
        <taxon>Bacillota</taxon>
        <taxon>Bacilli</taxon>
        <taxon>Lactobacillales</taxon>
        <taxon>Enterococcaceae</taxon>
        <taxon>Enterococcus</taxon>
    </lineage>
</organism>
<dbReference type="InterPro" id="IPR053140">
    <property type="entry name" value="GDSL_Rv0518-like"/>
</dbReference>
<dbReference type="InterPro" id="IPR013830">
    <property type="entry name" value="SGNH_hydro"/>
</dbReference>
<keyword evidence="3" id="KW-1185">Reference proteome</keyword>
<evidence type="ECO:0000313" key="3">
    <source>
        <dbReference type="Proteomes" id="UP000013777"/>
    </source>
</evidence>
<dbReference type="RefSeq" id="WP_010754307.1">
    <property type="nucleotide sequence ID" value="NZ_ASVU01000001.1"/>
</dbReference>
<dbReference type="eggNOG" id="COG2755">
    <property type="taxonomic scope" value="Bacteria"/>
</dbReference>
<dbReference type="SUPFAM" id="SSF52266">
    <property type="entry name" value="SGNH hydrolase"/>
    <property type="match status" value="1"/>
</dbReference>
<evidence type="ECO:0000313" key="2">
    <source>
        <dbReference type="EMBL" id="EOH85984.1"/>
    </source>
</evidence>
<dbReference type="GeneID" id="78365095"/>
<dbReference type="HOGENOM" id="CLU_029872_1_0_9"/>
<dbReference type="EMBL" id="AJAP01000016">
    <property type="protein sequence ID" value="EOH85984.1"/>
    <property type="molecule type" value="Genomic_DNA"/>
</dbReference>
<protein>
    <recommendedName>
        <fullName evidence="1">SGNH hydrolase-type esterase domain-containing protein</fullName>
    </recommendedName>
</protein>
<dbReference type="Proteomes" id="UP000013777">
    <property type="component" value="Unassembled WGS sequence"/>
</dbReference>
<dbReference type="Pfam" id="PF13472">
    <property type="entry name" value="Lipase_GDSL_2"/>
    <property type="match status" value="1"/>
</dbReference>
<dbReference type="PATRIC" id="fig|1158606.3.peg.1625"/>
<evidence type="ECO:0000259" key="1">
    <source>
        <dbReference type="Pfam" id="PF13472"/>
    </source>
</evidence>
<gene>
    <name evidence="2" type="ORF">UAS_01675</name>
</gene>
<name>R2SCZ8_9ENTE</name>
<dbReference type="Gene3D" id="3.40.50.1110">
    <property type="entry name" value="SGNH hydrolase"/>
    <property type="match status" value="1"/>
</dbReference>
<dbReference type="InterPro" id="IPR036514">
    <property type="entry name" value="SGNH_hydro_sf"/>
</dbReference>
<accession>R2SCZ8</accession>
<sequence>MKKTARFMNDSSNHKSWESIWSYCQLDYRSWPSTVIPDHQKIKVKMNHDTKEIRLRFSNEYGRQPLRFEQVTINVNGKLAKVTVNQSTEIDILPGANLISDPVQVTMSVGDVLIIDTYTMESVELTGGIVTYSKLITQVTNYQLEEQIEQKDLFRMVAENNRMQYIYGISEIQIPQSKGNSSIVFFGDSLVQQGYIVDGLKLRVLERNYPNLAVLNAGIGGSRVLKGTDRNFDDYQRHGTSGLERFEKDIYSRGQVDSVIVLHGINDLITLEKGSEKVTIYQLIQGLGQYAEIAHSHGSLCYIGTLMPFGESIFYEDKLEEYRQEVNNWIRNNNYYDGYFDFDLAVASKQHPSRLNSECDNGDGLHLSEEGGRVVAETISIPQLQKKMI</sequence>
<dbReference type="PANTHER" id="PTHR43784:SF2">
    <property type="entry name" value="GDSL-LIKE LIPASE_ACYLHYDROLASE, PUTATIVE (AFU_ORTHOLOGUE AFUA_2G00820)-RELATED"/>
    <property type="match status" value="1"/>
</dbReference>
<dbReference type="AlphaFoldDB" id="R2SCZ8"/>
<dbReference type="PANTHER" id="PTHR43784">
    <property type="entry name" value="GDSL-LIKE LIPASE/ACYLHYDROLASE, PUTATIVE (AFU_ORTHOLOGUE AFUA_2G00820)-RELATED"/>
    <property type="match status" value="1"/>
</dbReference>
<comment type="caution">
    <text evidence="2">The sequence shown here is derived from an EMBL/GenBank/DDBJ whole genome shotgun (WGS) entry which is preliminary data.</text>
</comment>
<proteinExistence type="predicted"/>
<dbReference type="OrthoDB" id="1828825at2"/>
<feature type="domain" description="SGNH hydrolase-type esterase" evidence="1">
    <location>
        <begin position="185"/>
        <end position="373"/>
    </location>
</feature>
<reference evidence="2 3" key="1">
    <citation type="submission" date="2013-02" db="EMBL/GenBank/DDBJ databases">
        <title>The Genome Sequence of Enterococcus asini ATCC_700915.</title>
        <authorList>
            <consortium name="The Broad Institute Genome Sequencing Platform"/>
            <consortium name="The Broad Institute Genome Sequencing Center for Infectious Disease"/>
            <person name="Earl A.M."/>
            <person name="Gilmore M.S."/>
            <person name="Lebreton F."/>
            <person name="Walker B."/>
            <person name="Young S.K."/>
            <person name="Zeng Q."/>
            <person name="Gargeya S."/>
            <person name="Fitzgerald M."/>
            <person name="Haas B."/>
            <person name="Abouelleil A."/>
            <person name="Alvarado L."/>
            <person name="Arachchi H.M."/>
            <person name="Berlin A.M."/>
            <person name="Chapman S.B."/>
            <person name="Dewar J."/>
            <person name="Goldberg J."/>
            <person name="Griggs A."/>
            <person name="Gujja S."/>
            <person name="Hansen M."/>
            <person name="Howarth C."/>
            <person name="Imamovic A."/>
            <person name="Larimer J."/>
            <person name="McCowan C."/>
            <person name="Murphy C."/>
            <person name="Neiman D."/>
            <person name="Pearson M."/>
            <person name="Priest M."/>
            <person name="Roberts A."/>
            <person name="Saif S."/>
            <person name="Shea T."/>
            <person name="Sisk P."/>
            <person name="Sykes S."/>
            <person name="Wortman J."/>
            <person name="Nusbaum C."/>
            <person name="Birren B."/>
        </authorList>
    </citation>
    <scope>NUCLEOTIDE SEQUENCE [LARGE SCALE GENOMIC DNA]</scope>
    <source>
        <strain evidence="2 3">ATCC 700915</strain>
    </source>
</reference>
<dbReference type="STRING" id="57732.RU94_GL001938"/>